<protein>
    <recommendedName>
        <fullName evidence="1">Protein kinase domain-containing protein</fullName>
    </recommendedName>
</protein>
<dbReference type="AlphaFoldDB" id="A0A5J9UU55"/>
<keyword evidence="3" id="KW-1185">Reference proteome</keyword>
<dbReference type="InterPro" id="IPR011009">
    <property type="entry name" value="Kinase-like_dom_sf"/>
</dbReference>
<sequence>MVPKIADFGLSRCFDAEQTRTITSKLIGSQGYLAPEFYNGVLTMKTDIYSIGVIIMEILTGQKGYHEIESVLESWRVRFKTSQGDTRLDPVRVCAEIGIECTDSNPAKRPDIQRIIERLDEMESKCGFTKTDLFTSSATNPESSGCDDKVKLEVMGRTKSIPSTMRVKEFPVLVRVTGPLGYIKSSRAGLDLVAVLGTSESMMLENRLDSMKQAMMFVIDDLGPDDRLSVVSFNETTQCLTEPRLEKPTVTARLPRLPD</sequence>
<evidence type="ECO:0000313" key="2">
    <source>
        <dbReference type="EMBL" id="TVU26808.1"/>
    </source>
</evidence>
<accession>A0A5J9UU55</accession>
<dbReference type="GO" id="GO:0005524">
    <property type="term" value="F:ATP binding"/>
    <property type="evidence" value="ECO:0007669"/>
    <property type="project" value="InterPro"/>
</dbReference>
<dbReference type="PANTHER" id="PTHR45707:SF69">
    <property type="entry name" value="CALCIUM-DEPENDENT LIPID-BINDING (CALB DOMAIN) PLANT PHOSPHORIBOSYLTRANSFERASE FAMILY PROTEIN"/>
    <property type="match status" value="1"/>
</dbReference>
<dbReference type="SUPFAM" id="SSF53300">
    <property type="entry name" value="vWA-like"/>
    <property type="match status" value="1"/>
</dbReference>
<dbReference type="PROSITE" id="PS50011">
    <property type="entry name" value="PROTEIN_KINASE_DOM"/>
    <property type="match status" value="1"/>
</dbReference>
<dbReference type="Proteomes" id="UP000324897">
    <property type="component" value="Chromosome 2"/>
</dbReference>
<dbReference type="Pfam" id="PF07714">
    <property type="entry name" value="PK_Tyr_Ser-Thr"/>
    <property type="match status" value="1"/>
</dbReference>
<feature type="domain" description="Protein kinase" evidence="1">
    <location>
        <begin position="1"/>
        <end position="123"/>
    </location>
</feature>
<gene>
    <name evidence="2" type="ORF">EJB05_29372</name>
</gene>
<dbReference type="OrthoDB" id="1937894at2759"/>
<reference evidence="2 3" key="1">
    <citation type="journal article" date="2019" name="Sci. Rep.">
        <title>A high-quality genome of Eragrostis curvula grass provides insights into Poaceae evolution and supports new strategies to enhance forage quality.</title>
        <authorList>
            <person name="Carballo J."/>
            <person name="Santos B.A.C.M."/>
            <person name="Zappacosta D."/>
            <person name="Garbus I."/>
            <person name="Selva J.P."/>
            <person name="Gallo C.A."/>
            <person name="Diaz A."/>
            <person name="Albertini E."/>
            <person name="Caccamo M."/>
            <person name="Echenique V."/>
        </authorList>
    </citation>
    <scope>NUCLEOTIDE SEQUENCE [LARGE SCALE GENOMIC DNA]</scope>
    <source>
        <strain evidence="3">cv. Victoria</strain>
        <tissue evidence="2">Leaf</tissue>
    </source>
</reference>
<dbReference type="SUPFAM" id="SSF56112">
    <property type="entry name" value="Protein kinase-like (PK-like)"/>
    <property type="match status" value="1"/>
</dbReference>
<evidence type="ECO:0000259" key="1">
    <source>
        <dbReference type="PROSITE" id="PS50011"/>
    </source>
</evidence>
<dbReference type="InterPro" id="IPR036465">
    <property type="entry name" value="vWFA_dom_sf"/>
</dbReference>
<dbReference type="InterPro" id="IPR001245">
    <property type="entry name" value="Ser-Thr/Tyr_kinase_cat_dom"/>
</dbReference>
<dbReference type="Gene3D" id="3.40.50.410">
    <property type="entry name" value="von Willebrand factor, type A domain"/>
    <property type="match status" value="1"/>
</dbReference>
<dbReference type="PANTHER" id="PTHR45707">
    <property type="entry name" value="C2 CALCIUM/LIPID-BINDING PLANT PHOSPHORIBOSYLTRANSFERASE FAMILY PROTEIN"/>
    <property type="match status" value="1"/>
</dbReference>
<proteinExistence type="predicted"/>
<organism evidence="2 3">
    <name type="scientific">Eragrostis curvula</name>
    <name type="common">weeping love grass</name>
    <dbReference type="NCBI Taxonomy" id="38414"/>
    <lineage>
        <taxon>Eukaryota</taxon>
        <taxon>Viridiplantae</taxon>
        <taxon>Streptophyta</taxon>
        <taxon>Embryophyta</taxon>
        <taxon>Tracheophyta</taxon>
        <taxon>Spermatophyta</taxon>
        <taxon>Magnoliopsida</taxon>
        <taxon>Liliopsida</taxon>
        <taxon>Poales</taxon>
        <taxon>Poaceae</taxon>
        <taxon>PACMAD clade</taxon>
        <taxon>Chloridoideae</taxon>
        <taxon>Eragrostideae</taxon>
        <taxon>Eragrostidinae</taxon>
        <taxon>Eragrostis</taxon>
    </lineage>
</organism>
<comment type="caution">
    <text evidence="2">The sequence shown here is derived from an EMBL/GenBank/DDBJ whole genome shotgun (WGS) entry which is preliminary data.</text>
</comment>
<evidence type="ECO:0000313" key="3">
    <source>
        <dbReference type="Proteomes" id="UP000324897"/>
    </source>
</evidence>
<name>A0A5J9UU55_9POAL</name>
<feature type="non-terminal residue" evidence="2">
    <location>
        <position position="1"/>
    </location>
</feature>
<dbReference type="Gramene" id="TVU26808">
    <property type="protein sequence ID" value="TVU26808"/>
    <property type="gene ID" value="EJB05_29372"/>
</dbReference>
<dbReference type="GO" id="GO:0004672">
    <property type="term" value="F:protein kinase activity"/>
    <property type="evidence" value="ECO:0007669"/>
    <property type="project" value="InterPro"/>
</dbReference>
<dbReference type="Gene3D" id="1.10.510.10">
    <property type="entry name" value="Transferase(Phosphotransferase) domain 1"/>
    <property type="match status" value="1"/>
</dbReference>
<dbReference type="InterPro" id="IPR000719">
    <property type="entry name" value="Prot_kinase_dom"/>
</dbReference>
<dbReference type="EMBL" id="RWGY01000013">
    <property type="protein sequence ID" value="TVU26808.1"/>
    <property type="molecule type" value="Genomic_DNA"/>
</dbReference>